<evidence type="ECO:0000256" key="13">
    <source>
        <dbReference type="RuleBase" id="RU004424"/>
    </source>
</evidence>
<keyword evidence="3 13" id="KW-0919">Taste</keyword>
<dbReference type="OrthoDB" id="8876749at2759"/>
<keyword evidence="4 13" id="KW-0716">Sensory transduction</keyword>
<keyword evidence="15" id="KW-1185">Reference proteome</keyword>
<dbReference type="CDD" id="cd15021">
    <property type="entry name" value="7tm_TAS2R10"/>
    <property type="match status" value="1"/>
</dbReference>
<evidence type="ECO:0000256" key="3">
    <source>
        <dbReference type="ARBA" id="ARBA00022480"/>
    </source>
</evidence>
<keyword evidence="7 13" id="KW-0297">G-protein coupled receptor</keyword>
<dbReference type="FunFam" id="1.20.1070.10:FF:000042">
    <property type="entry name" value="Taste receptor type 2 member 7"/>
    <property type="match status" value="1"/>
</dbReference>
<reference evidence="16" key="1">
    <citation type="submission" date="2025-08" db="UniProtKB">
        <authorList>
            <consortium name="RefSeq"/>
        </authorList>
    </citation>
    <scope>IDENTIFICATION</scope>
    <source>
        <tissue evidence="16">Liver</tissue>
    </source>
</reference>
<evidence type="ECO:0000256" key="4">
    <source>
        <dbReference type="ARBA" id="ARBA00022606"/>
    </source>
</evidence>
<name>A0A3Q0CPL8_MESAU</name>
<dbReference type="SUPFAM" id="SSF81321">
    <property type="entry name" value="Family A G protein-coupled receptor-like"/>
    <property type="match status" value="1"/>
</dbReference>
<keyword evidence="8 13" id="KW-0472">Membrane</keyword>
<dbReference type="Proteomes" id="UP000886700">
    <property type="component" value="Unplaced"/>
</dbReference>
<evidence type="ECO:0000256" key="1">
    <source>
        <dbReference type="ARBA" id="ARBA00004141"/>
    </source>
</evidence>
<evidence type="ECO:0000313" key="16">
    <source>
        <dbReference type="RefSeq" id="XP_021084495.1"/>
    </source>
</evidence>
<dbReference type="Pfam" id="PF05296">
    <property type="entry name" value="TAS2R"/>
    <property type="match status" value="1"/>
</dbReference>
<dbReference type="PANTHER" id="PTHR11394:SF50">
    <property type="entry name" value="TASTE RECEPTOR TYPE 2 MEMBER 114"/>
    <property type="match status" value="1"/>
</dbReference>
<keyword evidence="5 13" id="KW-0812">Transmembrane</keyword>
<sequence length="309" mass="35314">MLSAVEGILLSIAASEAVLGILGDGLIALVNCTDCARNKRLSRIGFILISLAISRICLMWLLISEAYIKIVSPKLLSPTNIIVHISFLWIIISQLSVWFATSLSIFYFVKIANFSHYIFLWLKRKINRVFLFLLGCLLVSWLFSFPVAVKIVKDNKVQYINTSWQIGKRKSELILHYAFTNVGVFLFFVVTLIVCFLLVISLWRHSKRMQLRESGFRDLNTEVHVKAIKVLISFIILFILHFTGIAINVICVFIPENNLLFIFGLIIIFIYPCCHSFILILANNRLKQGSVRILQQLKCSEKGKDLRVT</sequence>
<evidence type="ECO:0000256" key="7">
    <source>
        <dbReference type="ARBA" id="ARBA00023040"/>
    </source>
</evidence>
<dbReference type="GeneID" id="110341396"/>
<keyword evidence="9 13" id="KW-0675">Receptor</keyword>
<dbReference type="GO" id="GO:0004930">
    <property type="term" value="F:G protein-coupled receptor activity"/>
    <property type="evidence" value="ECO:0007669"/>
    <property type="project" value="UniProtKB-KW"/>
</dbReference>
<proteinExistence type="inferred from homology"/>
<dbReference type="GO" id="GO:0033038">
    <property type="term" value="F:bitter taste receptor activity"/>
    <property type="evidence" value="ECO:0007669"/>
    <property type="project" value="InterPro"/>
</dbReference>
<comment type="subcellular location">
    <subcellularLocation>
        <location evidence="1 13">Membrane</location>
        <topology evidence="1 13">Multi-pass membrane protein</topology>
    </subcellularLocation>
</comment>
<protein>
    <recommendedName>
        <fullName evidence="13">Taste receptor type 2</fullName>
    </recommendedName>
</protein>
<evidence type="ECO:0000256" key="6">
    <source>
        <dbReference type="ARBA" id="ARBA00022989"/>
    </source>
</evidence>
<dbReference type="Gene3D" id="1.20.1070.10">
    <property type="entry name" value="Rhodopsin 7-helix transmembrane proteins"/>
    <property type="match status" value="1"/>
</dbReference>
<keyword evidence="6 14" id="KW-1133">Transmembrane helix</keyword>
<dbReference type="InterPro" id="IPR007960">
    <property type="entry name" value="TAS2R"/>
</dbReference>
<organism evidence="15 16">
    <name type="scientific">Mesocricetus auratus</name>
    <name type="common">Golden hamster</name>
    <dbReference type="NCBI Taxonomy" id="10036"/>
    <lineage>
        <taxon>Eukaryota</taxon>
        <taxon>Metazoa</taxon>
        <taxon>Chordata</taxon>
        <taxon>Craniata</taxon>
        <taxon>Vertebrata</taxon>
        <taxon>Euteleostomi</taxon>
        <taxon>Mammalia</taxon>
        <taxon>Eutheria</taxon>
        <taxon>Euarchontoglires</taxon>
        <taxon>Glires</taxon>
        <taxon>Rodentia</taxon>
        <taxon>Myomorpha</taxon>
        <taxon>Muroidea</taxon>
        <taxon>Cricetidae</taxon>
        <taxon>Cricetinae</taxon>
        <taxon>Mesocricetus</taxon>
    </lineage>
</organism>
<dbReference type="GO" id="GO:0016020">
    <property type="term" value="C:membrane"/>
    <property type="evidence" value="ECO:0007669"/>
    <property type="project" value="UniProtKB-SubCell"/>
</dbReference>
<dbReference type="KEGG" id="maua:110341396"/>
<keyword evidence="11 13" id="KW-0807">Transducer</keyword>
<feature type="transmembrane region" description="Helical" evidence="14">
    <location>
        <begin position="129"/>
        <end position="149"/>
    </location>
</feature>
<feature type="transmembrane region" description="Helical" evidence="14">
    <location>
        <begin position="44"/>
        <end position="63"/>
    </location>
</feature>
<evidence type="ECO:0000256" key="10">
    <source>
        <dbReference type="ARBA" id="ARBA00023180"/>
    </source>
</evidence>
<evidence type="ECO:0000256" key="14">
    <source>
        <dbReference type="SAM" id="Phobius"/>
    </source>
</evidence>
<evidence type="ECO:0000256" key="12">
    <source>
        <dbReference type="RuleBase" id="RU004423"/>
    </source>
</evidence>
<comment type="similarity">
    <text evidence="2 12">Belongs to the G-protein coupled receptor T2R family.</text>
</comment>
<feature type="transmembrane region" description="Helical" evidence="14">
    <location>
        <begin position="83"/>
        <end position="109"/>
    </location>
</feature>
<keyword evidence="10" id="KW-0325">Glycoprotein</keyword>
<dbReference type="RefSeq" id="XP_021084495.1">
    <property type="nucleotide sequence ID" value="XM_021228836.1"/>
</dbReference>
<dbReference type="AlphaFoldDB" id="A0A3Q0CPL8"/>
<accession>A0A3Q0CPL8</accession>
<gene>
    <name evidence="16" type="primary">LOC110341396</name>
</gene>
<evidence type="ECO:0000256" key="8">
    <source>
        <dbReference type="ARBA" id="ARBA00023136"/>
    </source>
</evidence>
<feature type="transmembrane region" description="Helical" evidence="14">
    <location>
        <begin position="261"/>
        <end position="282"/>
    </location>
</feature>
<evidence type="ECO:0000313" key="15">
    <source>
        <dbReference type="Proteomes" id="UP000886700"/>
    </source>
</evidence>
<evidence type="ECO:0000256" key="2">
    <source>
        <dbReference type="ARBA" id="ARBA00007376"/>
    </source>
</evidence>
<dbReference type="PANTHER" id="PTHR11394">
    <property type="entry name" value="TASTE RECEPTOR TYPE 2"/>
    <property type="match status" value="1"/>
</dbReference>
<feature type="transmembrane region" description="Helical" evidence="14">
    <location>
        <begin position="174"/>
        <end position="203"/>
    </location>
</feature>
<evidence type="ECO:0000256" key="9">
    <source>
        <dbReference type="ARBA" id="ARBA00023170"/>
    </source>
</evidence>
<evidence type="ECO:0000256" key="5">
    <source>
        <dbReference type="ARBA" id="ARBA00022692"/>
    </source>
</evidence>
<evidence type="ECO:0000256" key="11">
    <source>
        <dbReference type="ARBA" id="ARBA00023224"/>
    </source>
</evidence>
<feature type="transmembrane region" description="Helical" evidence="14">
    <location>
        <begin position="12"/>
        <end position="32"/>
    </location>
</feature>
<feature type="transmembrane region" description="Helical" evidence="14">
    <location>
        <begin position="230"/>
        <end position="255"/>
    </location>
</feature>